<gene>
    <name evidence="2" type="ORF">COLAER_01362</name>
</gene>
<dbReference type="AlphaFoldDB" id="A4EAA6"/>
<dbReference type="Proteomes" id="UP000002979">
    <property type="component" value="Unassembled WGS sequence"/>
</dbReference>
<organism evidence="2 3">
    <name type="scientific">Collinsella aerofaciens (strain ATCC 25986 / DSM 3979 / JCM 10188 / KCTC 3647 / NCTC 11838 / VPI 1003)</name>
    <dbReference type="NCBI Taxonomy" id="411903"/>
    <lineage>
        <taxon>Bacteria</taxon>
        <taxon>Bacillati</taxon>
        <taxon>Actinomycetota</taxon>
        <taxon>Coriobacteriia</taxon>
        <taxon>Coriobacteriales</taxon>
        <taxon>Coriobacteriaceae</taxon>
        <taxon>Collinsella</taxon>
    </lineage>
</organism>
<evidence type="ECO:0000256" key="1">
    <source>
        <dbReference type="SAM" id="MobiDB-lite"/>
    </source>
</evidence>
<accession>A4EAA6</accession>
<name>A4EAA6_COLAA</name>
<dbReference type="EMBL" id="AAVN02000005">
    <property type="protein sequence ID" value="EBA39429.1"/>
    <property type="molecule type" value="Genomic_DNA"/>
</dbReference>
<evidence type="ECO:0000313" key="2">
    <source>
        <dbReference type="EMBL" id="EBA39429.1"/>
    </source>
</evidence>
<evidence type="ECO:0000313" key="3">
    <source>
        <dbReference type="Proteomes" id="UP000002979"/>
    </source>
</evidence>
<feature type="region of interest" description="Disordered" evidence="1">
    <location>
        <begin position="1"/>
        <end position="23"/>
    </location>
</feature>
<reference evidence="2 3" key="2">
    <citation type="submission" date="2007-04" db="EMBL/GenBank/DDBJ databases">
        <authorList>
            <person name="Fulton L."/>
            <person name="Clifton S."/>
            <person name="Fulton B."/>
            <person name="Xu J."/>
            <person name="Minx P."/>
            <person name="Mardis E.R."/>
            <person name="Wilson R.K."/>
        </authorList>
    </citation>
    <scope>NUCLEOTIDE SEQUENCE [LARGE SCALE GENOMIC DNA]</scope>
    <source>
        <strain evidence="3">ATCC 25986 / DSM 3979 / JCM 10188 / KCTC 3647 / NCTC 11838 / VPI 1003</strain>
    </source>
</reference>
<protein>
    <submittedName>
        <fullName evidence="2">Uncharacterized protein</fullName>
    </submittedName>
</protein>
<comment type="caution">
    <text evidence="2">The sequence shown here is derived from an EMBL/GenBank/DDBJ whole genome shotgun (WGS) entry which is preliminary data.</text>
</comment>
<sequence length="108" mass="12923">MNDKRDERCHQELQDGRLREHQPSRFDNRSRILNVAYRIERRARAILHKRGDYPWKIDGEDGKHCKNTRPYARCNKSTQLAHRCLDDELFTFVKTRGKERDGNGRCDP</sequence>
<proteinExistence type="predicted"/>
<reference evidence="2 3" key="1">
    <citation type="submission" date="2007-01" db="EMBL/GenBank/DDBJ databases">
        <title>Draft genome sequence of Collinsella aerofaciens (ATCC 25986).</title>
        <authorList>
            <person name="Sudarsanam P."/>
            <person name="Ley R."/>
            <person name="Guruge J."/>
            <person name="Turnbaugh P.J."/>
            <person name="Mahowald M."/>
            <person name="Liep D."/>
            <person name="Gordon J."/>
        </authorList>
    </citation>
    <scope>NUCLEOTIDE SEQUENCE [LARGE SCALE GENOMIC DNA]</scope>
    <source>
        <strain evidence="3">ATCC 25986 / DSM 3979 / JCM 10188 / KCTC 3647 / NCTC 11838 / VPI 1003</strain>
    </source>
</reference>